<feature type="domain" description="FAD dependent oxidoreductase" evidence="5">
    <location>
        <begin position="3"/>
        <end position="349"/>
    </location>
</feature>
<sequence length="369" mass="38801">MKAIVIGSGIAGASAAYHLAKKGAEVSILDEGHEGQSTKAGAGIICPWFSSRSEEWYRLAKAGAAYYPSLVSQLEGDGETDVGYAKTGALRVSGDIDALDRIERKLREQKREAPEAGDIARLSNDEAKRLFPPLAEGLEAIYVSGAARADGHLLRNALLSAAKKCGAVLVNGKAELSVEQGAVKGVTINGRLMSADAVILAGGAWTNQLLQPLGIRLPLEPQRGQIVHLKLQGHETGSWPVILPDTDHYIVSFSGSRVVAGATRETGSGFDYRITAGGMQEVLAEALSIAPGLHGATLEEIRVGFRPFTKDYLPLLGYIPGPKGLIAATGFGPSGLTIGPYAGSLAASLAFGEKPALDMDQYFPVRQLS</sequence>
<evidence type="ECO:0000256" key="4">
    <source>
        <dbReference type="ARBA" id="ARBA00023002"/>
    </source>
</evidence>
<dbReference type="SUPFAM" id="SSF51905">
    <property type="entry name" value="FAD/NAD(P)-binding domain"/>
    <property type="match status" value="1"/>
</dbReference>
<evidence type="ECO:0000256" key="1">
    <source>
        <dbReference type="ARBA" id="ARBA00001974"/>
    </source>
</evidence>
<gene>
    <name evidence="6" type="primary">dadA</name>
    <name evidence="6" type="ORF">S101395_01076</name>
</gene>
<keyword evidence="7" id="KW-1185">Reference proteome</keyword>
<dbReference type="RefSeq" id="WP_006639861.1">
    <property type="nucleotide sequence ID" value="NZ_CABJEH010000007.1"/>
</dbReference>
<dbReference type="Proteomes" id="UP000196877">
    <property type="component" value="Chromosome"/>
</dbReference>
<evidence type="ECO:0000256" key="3">
    <source>
        <dbReference type="ARBA" id="ARBA00022630"/>
    </source>
</evidence>
<protein>
    <submittedName>
        <fullName evidence="6">D-arginine dehydrogenase</fullName>
        <ecNumber evidence="6">1.4.99.6</ecNumber>
    </submittedName>
</protein>
<evidence type="ECO:0000313" key="7">
    <source>
        <dbReference type="Proteomes" id="UP000196877"/>
    </source>
</evidence>
<dbReference type="Gene3D" id="3.30.9.10">
    <property type="entry name" value="D-Amino Acid Oxidase, subunit A, domain 2"/>
    <property type="match status" value="1"/>
</dbReference>
<comment type="cofactor">
    <cofactor evidence="1">
        <name>FAD</name>
        <dbReference type="ChEBI" id="CHEBI:57692"/>
    </cofactor>
</comment>
<evidence type="ECO:0000259" key="5">
    <source>
        <dbReference type="Pfam" id="PF01266"/>
    </source>
</evidence>
<dbReference type="InterPro" id="IPR006076">
    <property type="entry name" value="FAD-dep_OxRdtase"/>
</dbReference>
<dbReference type="EMBL" id="CP021920">
    <property type="protein sequence ID" value="ASB87630.1"/>
    <property type="molecule type" value="Genomic_DNA"/>
</dbReference>
<dbReference type="GO" id="GO:0016491">
    <property type="term" value="F:oxidoreductase activity"/>
    <property type="evidence" value="ECO:0007669"/>
    <property type="project" value="UniProtKB-KW"/>
</dbReference>
<evidence type="ECO:0000313" key="6">
    <source>
        <dbReference type="EMBL" id="ASB87630.1"/>
    </source>
</evidence>
<organism evidence="6 7">
    <name type="scientific">Bacillus sonorensis</name>
    <dbReference type="NCBI Taxonomy" id="119858"/>
    <lineage>
        <taxon>Bacteria</taxon>
        <taxon>Bacillati</taxon>
        <taxon>Bacillota</taxon>
        <taxon>Bacilli</taxon>
        <taxon>Bacillales</taxon>
        <taxon>Bacillaceae</taxon>
        <taxon>Bacillus</taxon>
    </lineage>
</organism>
<keyword evidence="4 6" id="KW-0560">Oxidoreductase</keyword>
<dbReference type="PANTHER" id="PTHR13847:SF286">
    <property type="entry name" value="D-AMINO ACID DEHYDROGENASE"/>
    <property type="match status" value="1"/>
</dbReference>
<dbReference type="SUPFAM" id="SSF54373">
    <property type="entry name" value="FAD-linked reductases, C-terminal domain"/>
    <property type="match status" value="1"/>
</dbReference>
<proteinExistence type="inferred from homology"/>
<dbReference type="PANTHER" id="PTHR13847">
    <property type="entry name" value="SARCOSINE DEHYDROGENASE-RELATED"/>
    <property type="match status" value="1"/>
</dbReference>
<accession>A0ABM6LEU2</accession>
<reference evidence="6 7" key="1">
    <citation type="submission" date="2017-06" db="EMBL/GenBank/DDBJ databases">
        <title>Genome sequence of Bacillus sonorensis strain SRCM101395.</title>
        <authorList>
            <person name="Cho S.H."/>
        </authorList>
    </citation>
    <scope>NUCLEOTIDE SEQUENCE [LARGE SCALE GENOMIC DNA]</scope>
    <source>
        <strain evidence="6 7">SRCM101395</strain>
    </source>
</reference>
<evidence type="ECO:0000256" key="2">
    <source>
        <dbReference type="ARBA" id="ARBA00009410"/>
    </source>
</evidence>
<dbReference type="Gene3D" id="3.50.50.60">
    <property type="entry name" value="FAD/NAD(P)-binding domain"/>
    <property type="match status" value="1"/>
</dbReference>
<dbReference type="Pfam" id="PF01266">
    <property type="entry name" value="DAO"/>
    <property type="match status" value="1"/>
</dbReference>
<dbReference type="EC" id="1.4.99.6" evidence="6"/>
<name>A0ABM6LEU2_9BACI</name>
<keyword evidence="3" id="KW-0285">Flavoprotein</keyword>
<dbReference type="GeneID" id="92852015"/>
<dbReference type="InterPro" id="IPR036188">
    <property type="entry name" value="FAD/NAD-bd_sf"/>
</dbReference>
<comment type="similarity">
    <text evidence="2">Belongs to the DadA oxidoreductase family.</text>
</comment>